<gene>
    <name evidence="2" type="ORF">HMPREF9248_0919</name>
</gene>
<dbReference type="PANTHER" id="PTHR43235">
    <property type="entry name" value="GLUTAMINE AMIDOTRANSFERASE PB2B2.05-RELATED"/>
    <property type="match status" value="1"/>
</dbReference>
<dbReference type="PANTHER" id="PTHR43235:SF1">
    <property type="entry name" value="GLUTAMINE AMIDOTRANSFERASE PB2B2.05-RELATED"/>
    <property type="match status" value="1"/>
</dbReference>
<dbReference type="PROSITE" id="PS51273">
    <property type="entry name" value="GATASE_TYPE_1"/>
    <property type="match status" value="1"/>
</dbReference>
<evidence type="ECO:0000313" key="3">
    <source>
        <dbReference type="Proteomes" id="UP000004431"/>
    </source>
</evidence>
<proteinExistence type="predicted"/>
<dbReference type="Proteomes" id="UP000004431">
    <property type="component" value="Unassembled WGS sequence"/>
</dbReference>
<organism evidence="2 3">
    <name type="scientific">Fannyhessea vaginae PB189-T1-4</name>
    <dbReference type="NCBI Taxonomy" id="866774"/>
    <lineage>
        <taxon>Bacteria</taxon>
        <taxon>Bacillati</taxon>
        <taxon>Actinomycetota</taxon>
        <taxon>Coriobacteriia</taxon>
        <taxon>Coriobacteriales</taxon>
        <taxon>Atopobiaceae</taxon>
        <taxon>Fannyhessea</taxon>
    </lineage>
</organism>
<feature type="region of interest" description="Disordered" evidence="1">
    <location>
        <begin position="1"/>
        <end position="22"/>
    </location>
</feature>
<accession>A0ABN0B0Q3</accession>
<dbReference type="Pfam" id="PF07722">
    <property type="entry name" value="Peptidase_C26"/>
    <property type="match status" value="1"/>
</dbReference>
<evidence type="ECO:0000313" key="2">
    <source>
        <dbReference type="EMBL" id="EFL44357.1"/>
    </source>
</evidence>
<protein>
    <submittedName>
        <fullName evidence="2">Peptidase C26</fullName>
    </submittedName>
</protein>
<reference evidence="2 3" key="1">
    <citation type="submission" date="2010-08" db="EMBL/GenBank/DDBJ databases">
        <authorList>
            <person name="Durkin A.S."/>
            <person name="Madupu R."/>
            <person name="Torralba M."/>
            <person name="Gillis M."/>
            <person name="Methe B."/>
            <person name="Sutton G."/>
            <person name="Nelson K.E."/>
        </authorList>
    </citation>
    <scope>NUCLEOTIDE SEQUENCE [LARGE SCALE GENOMIC DNA]</scope>
    <source>
        <strain evidence="2 3">PB189-T1-4</strain>
    </source>
</reference>
<dbReference type="InterPro" id="IPR044668">
    <property type="entry name" value="PuuD-like"/>
</dbReference>
<dbReference type="InterPro" id="IPR011697">
    <property type="entry name" value="Peptidase_C26"/>
</dbReference>
<dbReference type="CDD" id="cd01745">
    <property type="entry name" value="GATase1_2"/>
    <property type="match status" value="1"/>
</dbReference>
<dbReference type="RefSeq" id="WP_006304073.1">
    <property type="nucleotide sequence ID" value="NZ_AEDQ01000017.1"/>
</dbReference>
<sequence>MTQPATHTAALHKRNNNAAQEGTTSRPLIGICTRTLQGTNECACVQTYINAVIACNATPLLLPGTTNTQVIQSYVQTVDGIIVPGGGDVNPAFYNEPHEDVTQIPDIELDKFELELIRETIHCDKPLFGICRGYQIINVALGGTLYQDIQTQLPHAHNHSMEPPYNGVAHPVRVLNHTPLFSTLERYLDNEACIGVNSRHHQASKALGEGLMPMAYSDDGICEAFYLPSARFVQAVQWHPELMFSTHNAQAELIQSFVDACN</sequence>
<dbReference type="InterPro" id="IPR029062">
    <property type="entry name" value="Class_I_gatase-like"/>
</dbReference>
<keyword evidence="3" id="KW-1185">Reference proteome</keyword>
<name>A0ABN0B0Q3_9ACTN</name>
<dbReference type="Gene3D" id="3.40.50.880">
    <property type="match status" value="1"/>
</dbReference>
<evidence type="ECO:0000256" key="1">
    <source>
        <dbReference type="SAM" id="MobiDB-lite"/>
    </source>
</evidence>
<comment type="caution">
    <text evidence="2">The sequence shown here is derived from an EMBL/GenBank/DDBJ whole genome shotgun (WGS) entry which is preliminary data.</text>
</comment>
<dbReference type="SUPFAM" id="SSF52317">
    <property type="entry name" value="Class I glutamine amidotransferase-like"/>
    <property type="match status" value="1"/>
</dbReference>
<dbReference type="EMBL" id="AEDQ01000017">
    <property type="protein sequence ID" value="EFL44357.1"/>
    <property type="molecule type" value="Genomic_DNA"/>
</dbReference>